<comment type="catalytic activity">
    <reaction evidence="6">
        <text>tRNA(Met) + L-methionine + ATP = L-methionyl-tRNA(Met) + AMP + diphosphate</text>
        <dbReference type="Rhea" id="RHEA:13481"/>
        <dbReference type="Rhea" id="RHEA-COMP:9667"/>
        <dbReference type="Rhea" id="RHEA-COMP:9698"/>
        <dbReference type="ChEBI" id="CHEBI:30616"/>
        <dbReference type="ChEBI" id="CHEBI:33019"/>
        <dbReference type="ChEBI" id="CHEBI:57844"/>
        <dbReference type="ChEBI" id="CHEBI:78442"/>
        <dbReference type="ChEBI" id="CHEBI:78530"/>
        <dbReference type="ChEBI" id="CHEBI:456215"/>
        <dbReference type="EC" id="6.1.1.10"/>
    </reaction>
</comment>
<keyword evidence="5 7" id="KW-0030">Aminoacyl-tRNA synthetase</keyword>
<dbReference type="InterPro" id="IPR029038">
    <property type="entry name" value="MetRS_Zn"/>
</dbReference>
<keyword evidence="2 7" id="KW-0547">Nucleotide-binding</keyword>
<evidence type="ECO:0000256" key="4">
    <source>
        <dbReference type="ARBA" id="ARBA00022917"/>
    </source>
</evidence>
<gene>
    <name evidence="9" type="ORF">EV644_102288</name>
</gene>
<evidence type="ECO:0000256" key="6">
    <source>
        <dbReference type="ARBA" id="ARBA00047364"/>
    </source>
</evidence>
<dbReference type="SUPFAM" id="SSF52374">
    <property type="entry name" value="Nucleotidylyl transferase"/>
    <property type="match status" value="1"/>
</dbReference>
<feature type="domain" description="Methionyl/Leucyl tRNA synthetase" evidence="8">
    <location>
        <begin position="14"/>
        <end position="382"/>
    </location>
</feature>
<name>A0ABY2BUS7_9ACTN</name>
<dbReference type="InterPro" id="IPR001412">
    <property type="entry name" value="aa-tRNA-synth_I_CS"/>
</dbReference>
<organism evidence="9 10">
    <name type="scientific">Kribbella orskensis</name>
    <dbReference type="NCBI Taxonomy" id="2512216"/>
    <lineage>
        <taxon>Bacteria</taxon>
        <taxon>Bacillati</taxon>
        <taxon>Actinomycetota</taxon>
        <taxon>Actinomycetes</taxon>
        <taxon>Propionibacteriales</taxon>
        <taxon>Kribbellaceae</taxon>
        <taxon>Kribbella</taxon>
    </lineage>
</organism>
<dbReference type="Gene3D" id="2.20.28.20">
    <property type="entry name" value="Methionyl-tRNA synthetase, Zn-domain"/>
    <property type="match status" value="1"/>
</dbReference>
<dbReference type="Gene3D" id="3.40.50.620">
    <property type="entry name" value="HUPs"/>
    <property type="match status" value="1"/>
</dbReference>
<evidence type="ECO:0000256" key="5">
    <source>
        <dbReference type="ARBA" id="ARBA00023146"/>
    </source>
</evidence>
<dbReference type="Pfam" id="PF09334">
    <property type="entry name" value="tRNA-synt_1g"/>
    <property type="match status" value="1"/>
</dbReference>
<dbReference type="InterPro" id="IPR014729">
    <property type="entry name" value="Rossmann-like_a/b/a_fold"/>
</dbReference>
<dbReference type="PROSITE" id="PS00178">
    <property type="entry name" value="AA_TRNA_LIGASE_I"/>
    <property type="match status" value="1"/>
</dbReference>
<keyword evidence="10" id="KW-1185">Reference proteome</keyword>
<comment type="similarity">
    <text evidence="7">Belongs to the class-I aminoacyl-tRNA synthetase family.</text>
</comment>
<protein>
    <submittedName>
        <fullName evidence="9">Methionyl-tRNA synthetase</fullName>
    </submittedName>
</protein>
<dbReference type="InterPro" id="IPR015413">
    <property type="entry name" value="Methionyl/Leucyl_tRNA_Synth"/>
</dbReference>
<dbReference type="EMBL" id="SLWM01000002">
    <property type="protein sequence ID" value="TCO29568.1"/>
    <property type="molecule type" value="Genomic_DNA"/>
</dbReference>
<evidence type="ECO:0000256" key="2">
    <source>
        <dbReference type="ARBA" id="ARBA00022741"/>
    </source>
</evidence>
<sequence>MNGPAHPDPVTVFTFPQPTANGPLHVGHLSGPYLAADIAARAARSRGERVVVTTGLDVHQNYVLTRAEREGVEVGVMLADFRADIKETYERSRIGYDRFSDPLEDDHAPIIRQLMNELVASGAAPLRGVTLHACADCSRTLHESYLAGLCGGCQAPASGGACEQCGGFTYVDSMVDPVCGRCGGEPRPFQAVVPVLRMEDHRATLTDLWLKADLPPAVRGLIDRQLAAGLPEIALAYPTNWGIEGDGPLAGLRIGPYTEVALTDLYNVARAVDPTATDLAGYRAALGRVDQLWHFLGLDNAFWYALYWQAIWAAAGIDPLPLSGLVVNEFYTLDGLKFSTSRNHAVWANELLRDEDPALVRLFLAWDRPDRYQSDFTWKTFRAFAERVGPMLDGTHTITDALHPALAEVELARGEDALRPSGFDPSLAVRSLLSLLAGGVRETGSLRAALTGTGGE</sequence>
<evidence type="ECO:0000256" key="1">
    <source>
        <dbReference type="ARBA" id="ARBA00022598"/>
    </source>
</evidence>
<dbReference type="RefSeq" id="WP_132188069.1">
    <property type="nucleotide sequence ID" value="NZ_SLWM01000002.1"/>
</dbReference>
<evidence type="ECO:0000259" key="8">
    <source>
        <dbReference type="Pfam" id="PF09334"/>
    </source>
</evidence>
<accession>A0ABY2BUS7</accession>
<dbReference type="PANTHER" id="PTHR45765:SF1">
    <property type="entry name" value="METHIONINE--TRNA LIGASE, CYTOPLASMIC"/>
    <property type="match status" value="1"/>
</dbReference>
<dbReference type="Proteomes" id="UP000295818">
    <property type="component" value="Unassembled WGS sequence"/>
</dbReference>
<keyword evidence="3 7" id="KW-0067">ATP-binding</keyword>
<keyword evidence="4 7" id="KW-0648">Protein biosynthesis</keyword>
<evidence type="ECO:0000313" key="9">
    <source>
        <dbReference type="EMBL" id="TCO29568.1"/>
    </source>
</evidence>
<comment type="caution">
    <text evidence="9">The sequence shown here is derived from an EMBL/GenBank/DDBJ whole genome shotgun (WGS) entry which is preliminary data.</text>
</comment>
<keyword evidence="1 7" id="KW-0436">Ligase</keyword>
<proteinExistence type="inferred from homology"/>
<dbReference type="PANTHER" id="PTHR45765">
    <property type="entry name" value="METHIONINE--TRNA LIGASE"/>
    <property type="match status" value="1"/>
</dbReference>
<evidence type="ECO:0000313" key="10">
    <source>
        <dbReference type="Proteomes" id="UP000295818"/>
    </source>
</evidence>
<evidence type="ECO:0000256" key="3">
    <source>
        <dbReference type="ARBA" id="ARBA00022840"/>
    </source>
</evidence>
<evidence type="ECO:0000256" key="7">
    <source>
        <dbReference type="RuleBase" id="RU363039"/>
    </source>
</evidence>
<reference evidence="9 10" key="1">
    <citation type="journal article" date="2015" name="Stand. Genomic Sci.">
        <title>Genomic Encyclopedia of Bacterial and Archaeal Type Strains, Phase III: the genomes of soil and plant-associated and newly described type strains.</title>
        <authorList>
            <person name="Whitman W.B."/>
            <person name="Woyke T."/>
            <person name="Klenk H.P."/>
            <person name="Zhou Y."/>
            <person name="Lilburn T.G."/>
            <person name="Beck B.J."/>
            <person name="De Vos P."/>
            <person name="Vandamme P."/>
            <person name="Eisen J.A."/>
            <person name="Garrity G."/>
            <person name="Hugenholtz P."/>
            <person name="Kyrpides N.C."/>
        </authorList>
    </citation>
    <scope>NUCLEOTIDE SEQUENCE [LARGE SCALE GENOMIC DNA]</scope>
    <source>
        <strain evidence="9 10">VKM Ac-2538</strain>
    </source>
</reference>
<dbReference type="InterPro" id="IPR023458">
    <property type="entry name" value="Met-tRNA_ligase_1"/>
</dbReference>